<feature type="non-terminal residue" evidence="1">
    <location>
        <position position="1"/>
    </location>
</feature>
<name>A0ABD0LRN8_9CAEN</name>
<evidence type="ECO:0000313" key="1">
    <source>
        <dbReference type="EMBL" id="KAK7502151.1"/>
    </source>
</evidence>
<evidence type="ECO:0000313" key="2">
    <source>
        <dbReference type="Proteomes" id="UP001519460"/>
    </source>
</evidence>
<dbReference type="EMBL" id="JACVVK020000027">
    <property type="protein sequence ID" value="KAK7502151.1"/>
    <property type="molecule type" value="Genomic_DNA"/>
</dbReference>
<gene>
    <name evidence="1" type="ORF">BaRGS_00006515</name>
</gene>
<dbReference type="Proteomes" id="UP001519460">
    <property type="component" value="Unassembled WGS sequence"/>
</dbReference>
<sequence length="53" mass="5735">HGSNSSGWTISLLFSQNASVRCQHNYSRARMDDVRVAAGTLNRGIVVCPSSDI</sequence>
<accession>A0ABD0LRN8</accession>
<dbReference type="AlphaFoldDB" id="A0ABD0LRN8"/>
<keyword evidence="2" id="KW-1185">Reference proteome</keyword>
<comment type="caution">
    <text evidence="1">The sequence shown here is derived from an EMBL/GenBank/DDBJ whole genome shotgun (WGS) entry which is preliminary data.</text>
</comment>
<reference evidence="1 2" key="1">
    <citation type="journal article" date="2023" name="Sci. Data">
        <title>Genome assembly of the Korean intertidal mud-creeper Batillaria attramentaria.</title>
        <authorList>
            <person name="Patra A.K."/>
            <person name="Ho P.T."/>
            <person name="Jun S."/>
            <person name="Lee S.J."/>
            <person name="Kim Y."/>
            <person name="Won Y.J."/>
        </authorList>
    </citation>
    <scope>NUCLEOTIDE SEQUENCE [LARGE SCALE GENOMIC DNA]</scope>
    <source>
        <strain evidence="1">Wonlab-2016</strain>
    </source>
</reference>
<protein>
    <submittedName>
        <fullName evidence="1">Uncharacterized protein</fullName>
    </submittedName>
</protein>
<organism evidence="1 2">
    <name type="scientific">Batillaria attramentaria</name>
    <dbReference type="NCBI Taxonomy" id="370345"/>
    <lineage>
        <taxon>Eukaryota</taxon>
        <taxon>Metazoa</taxon>
        <taxon>Spiralia</taxon>
        <taxon>Lophotrochozoa</taxon>
        <taxon>Mollusca</taxon>
        <taxon>Gastropoda</taxon>
        <taxon>Caenogastropoda</taxon>
        <taxon>Sorbeoconcha</taxon>
        <taxon>Cerithioidea</taxon>
        <taxon>Batillariidae</taxon>
        <taxon>Batillaria</taxon>
    </lineage>
</organism>
<proteinExistence type="predicted"/>